<dbReference type="Proteomes" id="UP001341281">
    <property type="component" value="Chromosome 03"/>
</dbReference>
<dbReference type="AlphaFoldDB" id="A0AAQ3WKM2"/>
<organism evidence="11 12">
    <name type="scientific">Paspalum notatum var. saurae</name>
    <dbReference type="NCBI Taxonomy" id="547442"/>
    <lineage>
        <taxon>Eukaryota</taxon>
        <taxon>Viridiplantae</taxon>
        <taxon>Streptophyta</taxon>
        <taxon>Embryophyta</taxon>
        <taxon>Tracheophyta</taxon>
        <taxon>Spermatophyta</taxon>
        <taxon>Magnoliopsida</taxon>
        <taxon>Liliopsida</taxon>
        <taxon>Poales</taxon>
        <taxon>Poaceae</taxon>
        <taxon>PACMAD clade</taxon>
        <taxon>Panicoideae</taxon>
        <taxon>Andropogonodae</taxon>
        <taxon>Paspaleae</taxon>
        <taxon>Paspalinae</taxon>
        <taxon>Paspalum</taxon>
    </lineage>
</organism>
<dbReference type="PANTHER" id="PTHR22930:SF221">
    <property type="entry name" value="NUCLEASE HARBI1"/>
    <property type="match status" value="1"/>
</dbReference>
<dbReference type="PANTHER" id="PTHR22930">
    <property type="match status" value="1"/>
</dbReference>
<dbReference type="Pfam" id="PF26138">
    <property type="entry name" value="DUF8040"/>
    <property type="match status" value="1"/>
</dbReference>
<comment type="subcellular location">
    <subcellularLocation>
        <location evidence="2">Nucleus</location>
    </subcellularLocation>
</comment>
<evidence type="ECO:0000313" key="11">
    <source>
        <dbReference type="EMBL" id="WVZ65113.1"/>
    </source>
</evidence>
<dbReference type="InterPro" id="IPR027806">
    <property type="entry name" value="HARBI1_dom"/>
</dbReference>
<keyword evidence="7" id="KW-0539">Nucleus</keyword>
<feature type="non-terminal residue" evidence="11">
    <location>
        <position position="654"/>
    </location>
</feature>
<evidence type="ECO:0000256" key="6">
    <source>
        <dbReference type="ARBA" id="ARBA00022801"/>
    </source>
</evidence>
<reference evidence="11 12" key="1">
    <citation type="submission" date="2024-02" db="EMBL/GenBank/DDBJ databases">
        <title>High-quality chromosome-scale genome assembly of Pensacola bahiagrass (Paspalum notatum Flugge var. saurae).</title>
        <authorList>
            <person name="Vega J.M."/>
            <person name="Podio M."/>
            <person name="Orjuela J."/>
            <person name="Siena L.A."/>
            <person name="Pessino S.C."/>
            <person name="Combes M.C."/>
            <person name="Mariac C."/>
            <person name="Albertini E."/>
            <person name="Pupilli F."/>
            <person name="Ortiz J.P.A."/>
            <person name="Leblanc O."/>
        </authorList>
    </citation>
    <scope>NUCLEOTIDE SEQUENCE [LARGE SCALE GENOMIC DNA]</scope>
    <source>
        <strain evidence="11">R1</strain>
        <tissue evidence="11">Leaf</tissue>
    </source>
</reference>
<keyword evidence="4" id="KW-0540">Nuclease</keyword>
<feature type="region of interest" description="Disordered" evidence="8">
    <location>
        <begin position="89"/>
        <end position="111"/>
    </location>
</feature>
<evidence type="ECO:0000256" key="4">
    <source>
        <dbReference type="ARBA" id="ARBA00022722"/>
    </source>
</evidence>
<dbReference type="InterPro" id="IPR058353">
    <property type="entry name" value="DUF8040"/>
</dbReference>
<evidence type="ECO:0000256" key="1">
    <source>
        <dbReference type="ARBA" id="ARBA00001968"/>
    </source>
</evidence>
<dbReference type="GO" id="GO:0016787">
    <property type="term" value="F:hydrolase activity"/>
    <property type="evidence" value="ECO:0007669"/>
    <property type="project" value="UniProtKB-KW"/>
</dbReference>
<dbReference type="EMBL" id="CP144747">
    <property type="protein sequence ID" value="WVZ65113.1"/>
    <property type="molecule type" value="Genomic_DNA"/>
</dbReference>
<accession>A0AAQ3WKM2</accession>
<evidence type="ECO:0000256" key="8">
    <source>
        <dbReference type="SAM" id="MobiDB-lite"/>
    </source>
</evidence>
<keyword evidence="5" id="KW-0479">Metal-binding</keyword>
<dbReference type="InterPro" id="IPR045249">
    <property type="entry name" value="HARBI1-like"/>
</dbReference>
<proteinExistence type="inferred from homology"/>
<dbReference type="GO" id="GO:0004518">
    <property type="term" value="F:nuclease activity"/>
    <property type="evidence" value="ECO:0007669"/>
    <property type="project" value="UniProtKB-KW"/>
</dbReference>
<comment type="similarity">
    <text evidence="3">Belongs to the HARBI1 family.</text>
</comment>
<dbReference type="GO" id="GO:0005634">
    <property type="term" value="C:nucleus"/>
    <property type="evidence" value="ECO:0007669"/>
    <property type="project" value="UniProtKB-SubCell"/>
</dbReference>
<feature type="domain" description="DDE Tnp4" evidence="9">
    <location>
        <begin position="439"/>
        <end position="603"/>
    </location>
</feature>
<comment type="cofactor">
    <cofactor evidence="1">
        <name>a divalent metal cation</name>
        <dbReference type="ChEBI" id="CHEBI:60240"/>
    </cofactor>
</comment>
<evidence type="ECO:0000256" key="3">
    <source>
        <dbReference type="ARBA" id="ARBA00006958"/>
    </source>
</evidence>
<evidence type="ECO:0008006" key="13">
    <source>
        <dbReference type="Google" id="ProtNLM"/>
    </source>
</evidence>
<evidence type="ECO:0000259" key="9">
    <source>
        <dbReference type="Pfam" id="PF13359"/>
    </source>
</evidence>
<feature type="domain" description="DUF8040" evidence="10">
    <location>
        <begin position="311"/>
        <end position="402"/>
    </location>
</feature>
<keyword evidence="12" id="KW-1185">Reference proteome</keyword>
<gene>
    <name evidence="11" type="ORF">U9M48_014530</name>
</gene>
<evidence type="ECO:0000256" key="5">
    <source>
        <dbReference type="ARBA" id="ARBA00022723"/>
    </source>
</evidence>
<protein>
    <recommendedName>
        <fullName evidence="13">DDE Tnp4 domain-containing protein</fullName>
    </recommendedName>
</protein>
<keyword evidence="6" id="KW-0378">Hydrolase</keyword>
<name>A0AAQ3WKM2_PASNO</name>
<evidence type="ECO:0000313" key="12">
    <source>
        <dbReference type="Proteomes" id="UP001341281"/>
    </source>
</evidence>
<feature type="compositionally biased region" description="Pro residues" evidence="8">
    <location>
        <begin position="102"/>
        <end position="111"/>
    </location>
</feature>
<dbReference type="GO" id="GO:0046872">
    <property type="term" value="F:metal ion binding"/>
    <property type="evidence" value="ECO:0007669"/>
    <property type="project" value="UniProtKB-KW"/>
</dbReference>
<evidence type="ECO:0000256" key="2">
    <source>
        <dbReference type="ARBA" id="ARBA00004123"/>
    </source>
</evidence>
<dbReference type="Pfam" id="PF13359">
    <property type="entry name" value="DDE_Tnp_4"/>
    <property type="match status" value="1"/>
</dbReference>
<sequence length="654" mass="73294">MPPATHAERCYRLGRHARCQARRLHRLLRCAESYVHGSLVTEEARMVSLYDFTRHASEDPVWIRLKADSRWSIARIVAKRADSAGSTCRRLGSSAAGGRGLCPPPPGTPPPPDLPFPTLCYPPARVAGTPGRRLRLGRRRLRQDAASAYGWVAAAAGWTPLRLGRRRLRRRLGRRRRWVVAAAGSTPPLLGHLRLRQDAASAYAWVIAAAGSTPPLLGHLRLRQDAASALVASTWVASAARRCCRVLKPTPRLGRRRLVSVYVLMMSDSNSSDNECVSDSSDDFMVAVIALEFMGPSDRNTHSIPRPIHVMTGIQWIEIQLQNPTECFNMFSMTRSVFLHLHKTLVNNYGLKPSRRMCTKEALGMFLWACGAPQSFRQIKNKFGHSLETVSRKFTEVLESITRMAHDVVRPKDPKFGTVHPRLQEARFWPHFKDCIGAIDGTHVPVTVPAIEQPKYIGRHGYPSQNVMAVCDFDMRFTFVFMTPAYCWTRCSHTRNNFLKEQFPHPPDGKISVGLQIVYERKYYLVDSGYPNRKGFLAPYKGQRYHISEWQHGHQPQGLKEVFNHAPSSLRNVIERGAFSGTCLAIPYPKQAKIIVACMALHNFIRDNAMRDAGFESNNHDTGSNANQYVVLDGNAVADDSDMGALRDAIAAAM</sequence>
<evidence type="ECO:0000256" key="7">
    <source>
        <dbReference type="ARBA" id="ARBA00023242"/>
    </source>
</evidence>
<evidence type="ECO:0000259" key="10">
    <source>
        <dbReference type="Pfam" id="PF26138"/>
    </source>
</evidence>